<evidence type="ECO:0000256" key="1">
    <source>
        <dbReference type="ARBA" id="ARBA00009437"/>
    </source>
</evidence>
<proteinExistence type="inferred from homology"/>
<dbReference type="SUPFAM" id="SSF46785">
    <property type="entry name" value="Winged helix' DNA-binding domain"/>
    <property type="match status" value="1"/>
</dbReference>
<dbReference type="PANTHER" id="PTHR30537">
    <property type="entry name" value="HTH-TYPE TRANSCRIPTIONAL REGULATOR"/>
    <property type="match status" value="1"/>
</dbReference>
<dbReference type="InterPro" id="IPR000847">
    <property type="entry name" value="LysR_HTH_N"/>
</dbReference>
<feature type="domain" description="HTH lysR-type" evidence="5">
    <location>
        <begin position="105"/>
        <end position="162"/>
    </location>
</feature>
<reference evidence="6 7" key="1">
    <citation type="submission" date="2019-12" db="EMBL/GenBank/DDBJ databases">
        <title>Whole-genome sequencing of Allorhizobium vitis.</title>
        <authorList>
            <person name="Gan H.M."/>
            <person name="Szegedi E."/>
            <person name="Burr T."/>
            <person name="Savka M.A."/>
        </authorList>
    </citation>
    <scope>NUCLEOTIDE SEQUENCE [LARGE SCALE GENOMIC DNA]</scope>
    <source>
        <strain evidence="6 7">CG989</strain>
    </source>
</reference>
<sequence>MRLLCANGGSVLASVSDVTISSPTVEALPMGLLKGKLKADITIEGYWRFRAPATSPAPYQSIDNPHDFLQNLLGSVNDHGSLREMETKSDHAYHDEFRWMRRGIPSWSILLSFVEVVQSGSVTKTAARLHLTQSAVSHHISQLEGFVEQRLFERSGKAMKPTANARALAFQLQGQLRGVSDALEAARPQSRHNDLHVVVAPELYRYWLARRLDAFLALHPEISLRLSQDYRRDVFSDGGADVQIRLAQPVQGQGGFALSADEEFAVCSPTLSEQLPPRNAFAAAPFLTHADAYHTRLDWRRWMLELFGIEGADWISEYLAKMVVFPTFDEMLDACRRGEGFALVRSILAVDEISSGQLVKAVTESLSAEMNYHVVYPSNGTLHPPAALFVKWLHGQARTS</sequence>
<dbReference type="PRINTS" id="PR00039">
    <property type="entry name" value="HTHLYSR"/>
</dbReference>
<evidence type="ECO:0000256" key="4">
    <source>
        <dbReference type="ARBA" id="ARBA00023163"/>
    </source>
</evidence>
<keyword evidence="2" id="KW-0805">Transcription regulation</keyword>
<dbReference type="Pfam" id="PF00126">
    <property type="entry name" value="HTH_1"/>
    <property type="match status" value="1"/>
</dbReference>
<dbReference type="Gene3D" id="1.10.10.10">
    <property type="entry name" value="Winged helix-like DNA-binding domain superfamily/Winged helix DNA-binding domain"/>
    <property type="match status" value="1"/>
</dbReference>
<dbReference type="InterPro" id="IPR036390">
    <property type="entry name" value="WH_DNA-bd_sf"/>
</dbReference>
<dbReference type="PROSITE" id="PS50931">
    <property type="entry name" value="HTH_LYSR"/>
    <property type="match status" value="1"/>
</dbReference>
<dbReference type="InterPro" id="IPR036388">
    <property type="entry name" value="WH-like_DNA-bd_sf"/>
</dbReference>
<evidence type="ECO:0000313" key="6">
    <source>
        <dbReference type="EMBL" id="MUZ59644.1"/>
    </source>
</evidence>
<evidence type="ECO:0000259" key="5">
    <source>
        <dbReference type="PROSITE" id="PS50931"/>
    </source>
</evidence>
<dbReference type="SUPFAM" id="SSF53850">
    <property type="entry name" value="Periplasmic binding protein-like II"/>
    <property type="match status" value="1"/>
</dbReference>
<accession>A0AAE4WGD2</accession>
<dbReference type="PANTHER" id="PTHR30537:SF79">
    <property type="entry name" value="TRANSCRIPTIONAL REGULATOR-RELATED"/>
    <property type="match status" value="1"/>
</dbReference>
<dbReference type="GO" id="GO:0003700">
    <property type="term" value="F:DNA-binding transcription factor activity"/>
    <property type="evidence" value="ECO:0007669"/>
    <property type="project" value="InterPro"/>
</dbReference>
<dbReference type="AlphaFoldDB" id="A0AAE4WGD2"/>
<evidence type="ECO:0000256" key="3">
    <source>
        <dbReference type="ARBA" id="ARBA00023125"/>
    </source>
</evidence>
<dbReference type="EMBL" id="WPHM01000011">
    <property type="protein sequence ID" value="MUZ59644.1"/>
    <property type="molecule type" value="Genomic_DNA"/>
</dbReference>
<dbReference type="GO" id="GO:0043565">
    <property type="term" value="F:sequence-specific DNA binding"/>
    <property type="evidence" value="ECO:0007669"/>
    <property type="project" value="TreeGrafter"/>
</dbReference>
<comment type="caution">
    <text evidence="6">The sequence shown here is derived from an EMBL/GenBank/DDBJ whole genome shotgun (WGS) entry which is preliminary data.</text>
</comment>
<dbReference type="InterPro" id="IPR005119">
    <property type="entry name" value="LysR_subst-bd"/>
</dbReference>
<dbReference type="GO" id="GO:0006351">
    <property type="term" value="P:DNA-templated transcription"/>
    <property type="evidence" value="ECO:0007669"/>
    <property type="project" value="TreeGrafter"/>
</dbReference>
<keyword evidence="4" id="KW-0804">Transcription</keyword>
<keyword evidence="3" id="KW-0238">DNA-binding</keyword>
<evidence type="ECO:0000313" key="7">
    <source>
        <dbReference type="Proteomes" id="UP000436692"/>
    </source>
</evidence>
<dbReference type="Pfam" id="PF03466">
    <property type="entry name" value="LysR_substrate"/>
    <property type="match status" value="1"/>
</dbReference>
<name>A0AAE4WGD2_AGRVI</name>
<protein>
    <submittedName>
        <fullName evidence="6">LysR family transcriptional regulator</fullName>
    </submittedName>
</protein>
<organism evidence="6 7">
    <name type="scientific">Agrobacterium vitis</name>
    <name type="common">Rhizobium vitis</name>
    <dbReference type="NCBI Taxonomy" id="373"/>
    <lineage>
        <taxon>Bacteria</taxon>
        <taxon>Pseudomonadati</taxon>
        <taxon>Pseudomonadota</taxon>
        <taxon>Alphaproteobacteria</taxon>
        <taxon>Hyphomicrobiales</taxon>
        <taxon>Rhizobiaceae</taxon>
        <taxon>Rhizobium/Agrobacterium group</taxon>
        <taxon>Agrobacterium</taxon>
    </lineage>
</organism>
<dbReference type="Proteomes" id="UP000436692">
    <property type="component" value="Unassembled WGS sequence"/>
</dbReference>
<gene>
    <name evidence="6" type="ORF">GOZ95_19560</name>
</gene>
<dbReference type="InterPro" id="IPR058163">
    <property type="entry name" value="LysR-type_TF_proteobact-type"/>
</dbReference>
<comment type="similarity">
    <text evidence="1">Belongs to the LysR transcriptional regulatory family.</text>
</comment>
<dbReference type="Gene3D" id="3.40.190.10">
    <property type="entry name" value="Periplasmic binding protein-like II"/>
    <property type="match status" value="2"/>
</dbReference>
<evidence type="ECO:0000256" key="2">
    <source>
        <dbReference type="ARBA" id="ARBA00023015"/>
    </source>
</evidence>